<dbReference type="AlphaFoldDB" id="A0AA37SXV9"/>
<reference evidence="2" key="2">
    <citation type="submission" date="2023-01" db="EMBL/GenBank/DDBJ databases">
        <title>Draft genome sequence of Agaribacter marinus strain NBRC 110023.</title>
        <authorList>
            <person name="Sun Q."/>
            <person name="Mori K."/>
        </authorList>
    </citation>
    <scope>NUCLEOTIDE SEQUENCE</scope>
    <source>
        <strain evidence="2">NBRC 110023</strain>
    </source>
</reference>
<proteinExistence type="predicted"/>
<keyword evidence="3" id="KW-1185">Reference proteome</keyword>
<accession>A0AA37SXV9</accession>
<feature type="transmembrane region" description="Helical" evidence="1">
    <location>
        <begin position="71"/>
        <end position="93"/>
    </location>
</feature>
<keyword evidence="1" id="KW-1133">Transmembrane helix</keyword>
<feature type="transmembrane region" description="Helical" evidence="1">
    <location>
        <begin position="100"/>
        <end position="119"/>
    </location>
</feature>
<sequence>MTYFTALLLLKILVSLVFVGIPFLLLSKDRLQIITRSTHENVLFYRLYGVAIMALLVAYGSAIPLAQQGHFSWGIAMMGLVSNLGGSTLLFHLGKGKQSMVLASFFGFITILLLFSMVFSDAVVTPIF</sequence>
<keyword evidence="1" id="KW-0472">Membrane</keyword>
<evidence type="ECO:0000256" key="1">
    <source>
        <dbReference type="SAM" id="Phobius"/>
    </source>
</evidence>
<protein>
    <submittedName>
        <fullName evidence="2">Uncharacterized protein</fullName>
    </submittedName>
</protein>
<reference evidence="2" key="1">
    <citation type="journal article" date="2014" name="Int. J. Syst. Evol. Microbiol.">
        <title>Complete genome sequence of Corynebacterium casei LMG S-19264T (=DSM 44701T), isolated from a smear-ripened cheese.</title>
        <authorList>
            <consortium name="US DOE Joint Genome Institute (JGI-PGF)"/>
            <person name="Walter F."/>
            <person name="Albersmeier A."/>
            <person name="Kalinowski J."/>
            <person name="Ruckert C."/>
        </authorList>
    </citation>
    <scope>NUCLEOTIDE SEQUENCE</scope>
    <source>
        <strain evidence="2">NBRC 110023</strain>
    </source>
</reference>
<dbReference type="Proteomes" id="UP001156601">
    <property type="component" value="Unassembled WGS sequence"/>
</dbReference>
<feature type="transmembrane region" description="Helical" evidence="1">
    <location>
        <begin position="6"/>
        <end position="26"/>
    </location>
</feature>
<organism evidence="2 3">
    <name type="scientific">Agaribacter marinus</name>
    <dbReference type="NCBI Taxonomy" id="1431249"/>
    <lineage>
        <taxon>Bacteria</taxon>
        <taxon>Pseudomonadati</taxon>
        <taxon>Pseudomonadota</taxon>
        <taxon>Gammaproteobacteria</taxon>
        <taxon>Alteromonadales</taxon>
        <taxon>Alteromonadaceae</taxon>
        <taxon>Agaribacter</taxon>
    </lineage>
</organism>
<evidence type="ECO:0000313" key="3">
    <source>
        <dbReference type="Proteomes" id="UP001156601"/>
    </source>
</evidence>
<dbReference type="EMBL" id="BSOT01000005">
    <property type="protein sequence ID" value="GLR70194.1"/>
    <property type="molecule type" value="Genomic_DNA"/>
</dbReference>
<comment type="caution">
    <text evidence="2">The sequence shown here is derived from an EMBL/GenBank/DDBJ whole genome shotgun (WGS) entry which is preliminary data.</text>
</comment>
<feature type="transmembrane region" description="Helical" evidence="1">
    <location>
        <begin position="47"/>
        <end position="65"/>
    </location>
</feature>
<name>A0AA37SXV9_9ALTE</name>
<dbReference type="RefSeq" id="WP_284216499.1">
    <property type="nucleotide sequence ID" value="NZ_BSOT01000005.1"/>
</dbReference>
<evidence type="ECO:0000313" key="2">
    <source>
        <dbReference type="EMBL" id="GLR70194.1"/>
    </source>
</evidence>
<gene>
    <name evidence="2" type="ORF">GCM10007852_11020</name>
</gene>
<keyword evidence="1" id="KW-0812">Transmembrane</keyword>